<proteinExistence type="predicted"/>
<name>A0AAF1KSZ0_9HYPH</name>
<geneLocation type="plasmid" evidence="2 3">
    <name>unnamed1</name>
</geneLocation>
<feature type="transmembrane region" description="Helical" evidence="1">
    <location>
        <begin position="94"/>
        <end position="112"/>
    </location>
</feature>
<dbReference type="RefSeq" id="WP_111221465.1">
    <property type="nucleotide sequence ID" value="NZ_CP117258.1"/>
</dbReference>
<evidence type="ECO:0000313" key="3">
    <source>
        <dbReference type="Proteomes" id="UP000249499"/>
    </source>
</evidence>
<keyword evidence="3" id="KW-1185">Reference proteome</keyword>
<feature type="transmembrane region" description="Helical" evidence="1">
    <location>
        <begin position="26"/>
        <end position="48"/>
    </location>
</feature>
<dbReference type="KEGG" id="rtu:PR017_25255"/>
<reference evidence="2 3" key="1">
    <citation type="journal article" date="2018" name="Sci. Rep.">
        <title>Rhizobium tumorigenes sp. nov., a novel plant tumorigenic bacterium isolated from cane gall tumors on thornless blackberry.</title>
        <authorList>
            <person name="Kuzmanovi N."/>
            <person name="Smalla K."/>
            <person name="Gronow S."/>
            <person name="PuBawska J."/>
        </authorList>
    </citation>
    <scope>NUCLEOTIDE SEQUENCE [LARGE SCALE GENOMIC DNA]</scope>
    <source>
        <strain evidence="2 3">1078</strain>
    </source>
</reference>
<dbReference type="InterPro" id="IPR009495">
    <property type="entry name" value="NrsF"/>
</dbReference>
<reference evidence="3" key="2">
    <citation type="journal article" date="2023" name="MicrobiologyOpen">
        <title>Genomics of the tumorigenes clade of the family Rhizobiaceae and description of Rhizobium rhododendri sp. nov.</title>
        <authorList>
            <person name="Kuzmanovic N."/>
            <person name="diCenzo G.C."/>
            <person name="Bunk B."/>
            <person name="Sproeer C."/>
            <person name="Fruehling A."/>
            <person name="Neumann-Schaal M."/>
            <person name="Overmann J."/>
            <person name="Smalla K."/>
        </authorList>
    </citation>
    <scope>NUCLEOTIDE SEQUENCE [LARGE SCALE GENOMIC DNA]</scope>
    <source>
        <strain evidence="3">1078</strain>
        <plasmid evidence="3">unnamed1</plasmid>
    </source>
</reference>
<keyword evidence="1" id="KW-0812">Transmembrane</keyword>
<feature type="transmembrane region" description="Helical" evidence="1">
    <location>
        <begin position="185"/>
        <end position="207"/>
    </location>
</feature>
<gene>
    <name evidence="2" type="ORF">PR017_25255</name>
</gene>
<organism evidence="2 3">
    <name type="scientific">Rhizobium tumorigenes</name>
    <dbReference type="NCBI Taxonomy" id="2041385"/>
    <lineage>
        <taxon>Bacteria</taxon>
        <taxon>Pseudomonadati</taxon>
        <taxon>Pseudomonadota</taxon>
        <taxon>Alphaproteobacteria</taxon>
        <taxon>Hyphomicrobiales</taxon>
        <taxon>Rhizobiaceae</taxon>
        <taxon>Rhizobium/Agrobacterium group</taxon>
        <taxon>Rhizobium</taxon>
    </lineage>
</organism>
<dbReference type="Pfam" id="PF06532">
    <property type="entry name" value="NrsF"/>
    <property type="match status" value="1"/>
</dbReference>
<dbReference type="EMBL" id="CP117258">
    <property type="protein sequence ID" value="WFR98622.1"/>
    <property type="molecule type" value="Genomic_DNA"/>
</dbReference>
<evidence type="ECO:0000313" key="2">
    <source>
        <dbReference type="EMBL" id="WFR98622.1"/>
    </source>
</evidence>
<dbReference type="Proteomes" id="UP000249499">
    <property type="component" value="Plasmid unnamed1"/>
</dbReference>
<keyword evidence="2" id="KW-0614">Plasmid</keyword>
<sequence length="213" mass="22373">MKTPDLIQKLAGELTPISPRKTRNDLLIGLGCGAGVTLICVILIYGVQPGLFSFSHGLPLLMKAAYALSLAAIAASMLVPMLKPGSPVPARRRWLATTLLLIAALALFQTVTAANIDTRSLWLGASWQQCPLRIACLSIPVLAGACWAVRRQAPVQLRTAGALAGLVAGGIATCIYALACPENGAGFVLVWYSLGIGITTVFGSIVGPRVLRW</sequence>
<keyword evidence="1" id="KW-0472">Membrane</keyword>
<feature type="transmembrane region" description="Helical" evidence="1">
    <location>
        <begin position="161"/>
        <end position="179"/>
    </location>
</feature>
<protein>
    <submittedName>
        <fullName evidence="2">DUF1109 domain-containing protein</fullName>
    </submittedName>
</protein>
<feature type="transmembrane region" description="Helical" evidence="1">
    <location>
        <begin position="132"/>
        <end position="149"/>
    </location>
</feature>
<accession>A0AAF1KSZ0</accession>
<feature type="transmembrane region" description="Helical" evidence="1">
    <location>
        <begin position="60"/>
        <end position="82"/>
    </location>
</feature>
<dbReference type="AlphaFoldDB" id="A0AAF1KSZ0"/>
<evidence type="ECO:0000256" key="1">
    <source>
        <dbReference type="SAM" id="Phobius"/>
    </source>
</evidence>
<keyword evidence="1" id="KW-1133">Transmembrane helix</keyword>